<reference evidence="1 2" key="1">
    <citation type="journal article" date="2021" name="Commun. Biol.">
        <title>The genome of Shorea leprosula (Dipterocarpaceae) highlights the ecological relevance of drought in aseasonal tropical rainforests.</title>
        <authorList>
            <person name="Ng K.K.S."/>
            <person name="Kobayashi M.J."/>
            <person name="Fawcett J.A."/>
            <person name="Hatakeyama M."/>
            <person name="Paape T."/>
            <person name="Ng C.H."/>
            <person name="Ang C.C."/>
            <person name="Tnah L.H."/>
            <person name="Lee C.T."/>
            <person name="Nishiyama T."/>
            <person name="Sese J."/>
            <person name="O'Brien M.J."/>
            <person name="Copetti D."/>
            <person name="Mohd Noor M.I."/>
            <person name="Ong R.C."/>
            <person name="Putra M."/>
            <person name="Sireger I.Z."/>
            <person name="Indrioko S."/>
            <person name="Kosugi Y."/>
            <person name="Izuno A."/>
            <person name="Isagi Y."/>
            <person name="Lee S.L."/>
            <person name="Shimizu K.K."/>
        </authorList>
    </citation>
    <scope>NUCLEOTIDE SEQUENCE [LARGE SCALE GENOMIC DNA]</scope>
    <source>
        <strain evidence="1">214</strain>
    </source>
</reference>
<dbReference type="AlphaFoldDB" id="A0AAV5JK06"/>
<name>A0AAV5JK06_9ROSI</name>
<gene>
    <name evidence="1" type="ORF">SLEP1_g22412</name>
</gene>
<proteinExistence type="predicted"/>
<dbReference type="EMBL" id="BPVZ01000033">
    <property type="protein sequence ID" value="GKV11130.1"/>
    <property type="molecule type" value="Genomic_DNA"/>
</dbReference>
<evidence type="ECO:0000313" key="2">
    <source>
        <dbReference type="Proteomes" id="UP001054252"/>
    </source>
</evidence>
<comment type="caution">
    <text evidence="1">The sequence shown here is derived from an EMBL/GenBank/DDBJ whole genome shotgun (WGS) entry which is preliminary data.</text>
</comment>
<keyword evidence="2" id="KW-1185">Reference proteome</keyword>
<evidence type="ECO:0000313" key="1">
    <source>
        <dbReference type="EMBL" id="GKV11130.1"/>
    </source>
</evidence>
<accession>A0AAV5JK06</accession>
<dbReference type="Proteomes" id="UP001054252">
    <property type="component" value="Unassembled WGS sequence"/>
</dbReference>
<organism evidence="1 2">
    <name type="scientific">Rubroshorea leprosula</name>
    <dbReference type="NCBI Taxonomy" id="152421"/>
    <lineage>
        <taxon>Eukaryota</taxon>
        <taxon>Viridiplantae</taxon>
        <taxon>Streptophyta</taxon>
        <taxon>Embryophyta</taxon>
        <taxon>Tracheophyta</taxon>
        <taxon>Spermatophyta</taxon>
        <taxon>Magnoliopsida</taxon>
        <taxon>eudicotyledons</taxon>
        <taxon>Gunneridae</taxon>
        <taxon>Pentapetalae</taxon>
        <taxon>rosids</taxon>
        <taxon>malvids</taxon>
        <taxon>Malvales</taxon>
        <taxon>Dipterocarpaceae</taxon>
        <taxon>Rubroshorea</taxon>
    </lineage>
</organism>
<protein>
    <submittedName>
        <fullName evidence="1">Uncharacterized protein</fullName>
    </submittedName>
</protein>
<sequence>MIIFFLFLKALFPLKSLWKQPESLKLFSMLLSFSFPPLSEAATVDLQHRILMVQGGSVTDT</sequence>